<reference evidence="3" key="1">
    <citation type="journal article" date="2014" name="BMC Genomics">
        <title>Characterizing the developmental transcriptome of the oriental fruit fly, Bactrocera dorsalis (Diptera: Tephritidae) through comparative genomic analysis with Drosophila melanogaster utilizing modENCODE datasets.</title>
        <authorList>
            <person name="Geib S.M."/>
            <person name="Calla B."/>
            <person name="Hall B."/>
            <person name="Hou S."/>
            <person name="Manoukis N.C."/>
        </authorList>
    </citation>
    <scope>NUCLEOTIDE SEQUENCE</scope>
    <source>
        <strain evidence="3">Punador</strain>
    </source>
</reference>
<dbReference type="PANTHER" id="PTHR13195">
    <property type="entry name" value="PSEUDOURIDINE SYNTHASE-RELATED"/>
    <property type="match status" value="1"/>
</dbReference>
<dbReference type="GO" id="GO:0009982">
    <property type="term" value="F:pseudouridine synthase activity"/>
    <property type="evidence" value="ECO:0007669"/>
    <property type="project" value="InterPro"/>
</dbReference>
<proteinExistence type="inferred from homology"/>
<dbReference type="PANTHER" id="PTHR13195:SF0">
    <property type="entry name" value="PSEUDOURIDYLATE SYNTHASE TRUB2, MITOCHONDRIAL"/>
    <property type="match status" value="1"/>
</dbReference>
<name>A0A034WM00_BACDO</name>
<feature type="domain" description="Pseudouridine synthase II N-terminal" evidence="2">
    <location>
        <begin position="107"/>
        <end position="233"/>
    </location>
</feature>
<dbReference type="GO" id="GO:0006396">
    <property type="term" value="P:RNA processing"/>
    <property type="evidence" value="ECO:0007669"/>
    <property type="project" value="InterPro"/>
</dbReference>
<dbReference type="EMBL" id="GAKP01003782">
    <property type="protein sequence ID" value="JAC55170.1"/>
    <property type="molecule type" value="Transcribed_RNA"/>
</dbReference>
<dbReference type="KEGG" id="bdr:105228105"/>
<dbReference type="InterPro" id="IPR020103">
    <property type="entry name" value="PsdUridine_synth_cat_dom_sf"/>
</dbReference>
<dbReference type="AlphaFoldDB" id="A0A034WM00"/>
<dbReference type="InterPro" id="IPR002501">
    <property type="entry name" value="PsdUridine_synth_N"/>
</dbReference>
<dbReference type="Gene3D" id="3.30.2350.10">
    <property type="entry name" value="Pseudouridine synthase"/>
    <property type="match status" value="1"/>
</dbReference>
<gene>
    <name evidence="3" type="primary">TRUB2</name>
</gene>
<accession>A0A034WM00</accession>
<dbReference type="Pfam" id="PF01509">
    <property type="entry name" value="TruB_N"/>
    <property type="match status" value="1"/>
</dbReference>
<evidence type="ECO:0000259" key="2">
    <source>
        <dbReference type="Pfam" id="PF01509"/>
    </source>
</evidence>
<dbReference type="GO" id="GO:0001522">
    <property type="term" value="P:pseudouridine synthesis"/>
    <property type="evidence" value="ECO:0007669"/>
    <property type="project" value="InterPro"/>
</dbReference>
<dbReference type="InterPro" id="IPR039048">
    <property type="entry name" value="Trub2"/>
</dbReference>
<dbReference type="GO" id="GO:0003723">
    <property type="term" value="F:RNA binding"/>
    <property type="evidence" value="ECO:0007669"/>
    <property type="project" value="InterPro"/>
</dbReference>
<dbReference type="OrthoDB" id="9995526at2759"/>
<evidence type="ECO:0000256" key="1">
    <source>
        <dbReference type="ARBA" id="ARBA00008999"/>
    </source>
</evidence>
<dbReference type="RefSeq" id="XP_011206044.2">
    <property type="nucleotide sequence ID" value="XM_011207742.4"/>
</dbReference>
<organism evidence="3">
    <name type="scientific">Bactrocera dorsalis</name>
    <name type="common">Oriental fruit fly</name>
    <name type="synonym">Dacus dorsalis</name>
    <dbReference type="NCBI Taxonomy" id="27457"/>
    <lineage>
        <taxon>Eukaryota</taxon>
        <taxon>Metazoa</taxon>
        <taxon>Ecdysozoa</taxon>
        <taxon>Arthropoda</taxon>
        <taxon>Hexapoda</taxon>
        <taxon>Insecta</taxon>
        <taxon>Pterygota</taxon>
        <taxon>Neoptera</taxon>
        <taxon>Endopterygota</taxon>
        <taxon>Diptera</taxon>
        <taxon>Brachycera</taxon>
        <taxon>Muscomorpha</taxon>
        <taxon>Tephritoidea</taxon>
        <taxon>Tephritidae</taxon>
        <taxon>Bactrocera</taxon>
        <taxon>Bactrocera</taxon>
    </lineage>
</organism>
<comment type="similarity">
    <text evidence="1">Belongs to the pseudouridine synthase TruB family.</text>
</comment>
<evidence type="ECO:0000313" key="3">
    <source>
        <dbReference type="EMBL" id="JAC55170.1"/>
    </source>
</evidence>
<protein>
    <submittedName>
        <fullName evidence="3">Putative tRNA pseudouridine synthase 2</fullName>
    </submittedName>
</protein>
<dbReference type="SUPFAM" id="SSF55120">
    <property type="entry name" value="Pseudouridine synthase"/>
    <property type="match status" value="1"/>
</dbReference>
<dbReference type="GeneID" id="105228105"/>
<sequence>MSLAKVYDAPTVFRYLNGIMNIYKPAGMKASHLKNAVLHNIVQDLNDMQVREPRKLKTPLLEPGGDANPLLRKIHSIDLADHVLATGPRYQISDIRCALVAGLGIHTSGVLLFGLNKGIRQSQLIQRNRPLRAFHITGRMGVATETHFADSRITVKSDHRHVHPERISALAASLQASHQRKMYELCGVDLQSQAAYEIACKGLIRPADNSQPIIYGIKLIDFKRPEFTVEVHAINESEEYLASLVNEMGIELRTVAHCTSIRCIRHGHFGVENALLRHGWSLRGVMKNMKEQRKVLEQHPRLLKQNKIELRSD</sequence>